<protein>
    <submittedName>
        <fullName evidence="1">Uncharacterized protein</fullName>
    </submittedName>
</protein>
<comment type="caution">
    <text evidence="1">The sequence shown here is derived from an EMBL/GenBank/DDBJ whole genome shotgun (WGS) entry which is preliminary data.</text>
</comment>
<organism evidence="1 2">
    <name type="scientific">Streptosporangium longisporum</name>
    <dbReference type="NCBI Taxonomy" id="46187"/>
    <lineage>
        <taxon>Bacteria</taxon>
        <taxon>Bacillati</taxon>
        <taxon>Actinomycetota</taxon>
        <taxon>Actinomycetes</taxon>
        <taxon>Streptosporangiales</taxon>
        <taxon>Streptosporangiaceae</taxon>
        <taxon>Streptosporangium</taxon>
    </lineage>
</organism>
<accession>A0ABP6KDA7</accession>
<dbReference type="EMBL" id="BAAAWD010000006">
    <property type="protein sequence ID" value="GAA3002628.1"/>
    <property type="molecule type" value="Genomic_DNA"/>
</dbReference>
<name>A0ABP6KDA7_9ACTN</name>
<proteinExistence type="predicted"/>
<keyword evidence="2" id="KW-1185">Reference proteome</keyword>
<gene>
    <name evidence="1" type="ORF">GCM10017559_24920</name>
</gene>
<sequence length="81" mass="8911">MSSIHLKAFLFVEARELPKGDAGRDTVPYRRKIRVPAGRGRWATLREDPLKGNGMVAGHLKVGLPVNRDPLPARKGVARVS</sequence>
<dbReference type="Proteomes" id="UP001499930">
    <property type="component" value="Unassembled WGS sequence"/>
</dbReference>
<reference evidence="2" key="1">
    <citation type="journal article" date="2019" name="Int. J. Syst. Evol. Microbiol.">
        <title>The Global Catalogue of Microorganisms (GCM) 10K type strain sequencing project: providing services to taxonomists for standard genome sequencing and annotation.</title>
        <authorList>
            <consortium name="The Broad Institute Genomics Platform"/>
            <consortium name="The Broad Institute Genome Sequencing Center for Infectious Disease"/>
            <person name="Wu L."/>
            <person name="Ma J."/>
        </authorList>
    </citation>
    <scope>NUCLEOTIDE SEQUENCE [LARGE SCALE GENOMIC DNA]</scope>
    <source>
        <strain evidence="2">JCM 3106</strain>
    </source>
</reference>
<evidence type="ECO:0000313" key="2">
    <source>
        <dbReference type="Proteomes" id="UP001499930"/>
    </source>
</evidence>
<evidence type="ECO:0000313" key="1">
    <source>
        <dbReference type="EMBL" id="GAA3002628.1"/>
    </source>
</evidence>